<feature type="transmembrane region" description="Helical" evidence="1">
    <location>
        <begin position="37"/>
        <end position="58"/>
    </location>
</feature>
<sequence>MDKVKDVLGRLGKKAAEAGKKAEDLAGDVWQHCESPFVFYVTVVFSMYWFFSIFRPITSRLLVLSWRKLFHVSPEML</sequence>
<evidence type="ECO:0000313" key="2">
    <source>
        <dbReference type="EMBL" id="KAL0432666.1"/>
    </source>
</evidence>
<proteinExistence type="predicted"/>
<reference evidence="2" key="1">
    <citation type="submission" date="2020-06" db="EMBL/GenBank/DDBJ databases">
        <authorList>
            <person name="Li T."/>
            <person name="Hu X."/>
            <person name="Zhang T."/>
            <person name="Song X."/>
            <person name="Zhang H."/>
            <person name="Dai N."/>
            <person name="Sheng W."/>
            <person name="Hou X."/>
            <person name="Wei L."/>
        </authorList>
    </citation>
    <scope>NUCLEOTIDE SEQUENCE</scope>
    <source>
        <strain evidence="2">KEN1</strain>
        <tissue evidence="2">Leaf</tissue>
    </source>
</reference>
<comment type="caution">
    <text evidence="2">The sequence shown here is derived from an EMBL/GenBank/DDBJ whole genome shotgun (WGS) entry which is preliminary data.</text>
</comment>
<reference evidence="2" key="2">
    <citation type="journal article" date="2024" name="Plant">
        <title>Genomic evolution and insights into agronomic trait innovations of Sesamum species.</title>
        <authorList>
            <person name="Miao H."/>
            <person name="Wang L."/>
            <person name="Qu L."/>
            <person name="Liu H."/>
            <person name="Sun Y."/>
            <person name="Le M."/>
            <person name="Wang Q."/>
            <person name="Wei S."/>
            <person name="Zheng Y."/>
            <person name="Lin W."/>
            <person name="Duan Y."/>
            <person name="Cao H."/>
            <person name="Xiong S."/>
            <person name="Wang X."/>
            <person name="Wei L."/>
            <person name="Li C."/>
            <person name="Ma Q."/>
            <person name="Ju M."/>
            <person name="Zhao R."/>
            <person name="Li G."/>
            <person name="Mu C."/>
            <person name="Tian Q."/>
            <person name="Mei H."/>
            <person name="Zhang T."/>
            <person name="Gao T."/>
            <person name="Zhang H."/>
        </authorList>
    </citation>
    <scope>NUCLEOTIDE SEQUENCE</scope>
    <source>
        <strain evidence="2">KEN1</strain>
    </source>
</reference>
<dbReference type="EMBL" id="JACGWN010000009">
    <property type="protein sequence ID" value="KAL0432666.1"/>
    <property type="molecule type" value="Genomic_DNA"/>
</dbReference>
<organism evidence="2">
    <name type="scientific">Sesamum latifolium</name>
    <dbReference type="NCBI Taxonomy" id="2727402"/>
    <lineage>
        <taxon>Eukaryota</taxon>
        <taxon>Viridiplantae</taxon>
        <taxon>Streptophyta</taxon>
        <taxon>Embryophyta</taxon>
        <taxon>Tracheophyta</taxon>
        <taxon>Spermatophyta</taxon>
        <taxon>Magnoliopsida</taxon>
        <taxon>eudicotyledons</taxon>
        <taxon>Gunneridae</taxon>
        <taxon>Pentapetalae</taxon>
        <taxon>asterids</taxon>
        <taxon>lamiids</taxon>
        <taxon>Lamiales</taxon>
        <taxon>Pedaliaceae</taxon>
        <taxon>Sesamum</taxon>
    </lineage>
</organism>
<accession>A0AAW2VU99</accession>
<keyword evidence="1" id="KW-0812">Transmembrane</keyword>
<dbReference type="AlphaFoldDB" id="A0AAW2VU99"/>
<gene>
    <name evidence="2" type="ORF">Slati_2600900</name>
</gene>
<protein>
    <submittedName>
        <fullName evidence="2">GEM-like protein 1</fullName>
    </submittedName>
</protein>
<evidence type="ECO:0000256" key="1">
    <source>
        <dbReference type="SAM" id="Phobius"/>
    </source>
</evidence>
<keyword evidence="1" id="KW-0472">Membrane</keyword>
<name>A0AAW2VU99_9LAMI</name>
<keyword evidence="1" id="KW-1133">Transmembrane helix</keyword>